<reference evidence="4 5" key="1">
    <citation type="journal article" date="2011" name="ISME J.">
        <title>Community ecology of hot spring cyanobacterial mats: predominant populations and their functional potential.</title>
        <authorList>
            <person name="Klatt C.G."/>
            <person name="Wood J.M."/>
            <person name="Rusch D.B."/>
            <person name="Bateson M.M."/>
            <person name="Hamamura N."/>
            <person name="Heidelberg J.F."/>
            <person name="Grossman A.R."/>
            <person name="Bhaya D."/>
            <person name="Cohan F.M."/>
            <person name="Kuhl M."/>
            <person name="Bryant D.A."/>
            <person name="Ward D.M."/>
        </authorList>
    </citation>
    <scope>NUCLEOTIDE SEQUENCE [LARGE SCALE GENOMIC DNA]</scope>
    <source>
        <strain evidence="4">OS</strain>
    </source>
</reference>
<organism evidence="4 5">
    <name type="scientific">Candidatus Thermochlorobacter aerophilus</name>
    <dbReference type="NCBI Taxonomy" id="1868324"/>
    <lineage>
        <taxon>Bacteria</taxon>
        <taxon>Pseudomonadati</taxon>
        <taxon>Chlorobiota</taxon>
        <taxon>Chlorobiia</taxon>
        <taxon>Chlorobiales</taxon>
        <taxon>Candidatus Thermochlorobacteriaceae</taxon>
        <taxon>Candidatus Thermochlorobacter</taxon>
    </lineage>
</organism>
<protein>
    <recommendedName>
        <fullName evidence="3">Aromatic amino acid beta-eliminating lyase/threonine aldolase domain-containing protein</fullName>
    </recommendedName>
</protein>
<dbReference type="SUPFAM" id="SSF53383">
    <property type="entry name" value="PLP-dependent transferases"/>
    <property type="match status" value="1"/>
</dbReference>
<evidence type="ECO:0000256" key="2">
    <source>
        <dbReference type="ARBA" id="ARBA00022898"/>
    </source>
</evidence>
<dbReference type="InterPro" id="IPR015421">
    <property type="entry name" value="PyrdxlP-dep_Trfase_major"/>
</dbReference>
<proteinExistence type="predicted"/>
<gene>
    <name evidence="4" type="ORF">D0433_00115</name>
</gene>
<dbReference type="Gene3D" id="3.40.640.10">
    <property type="entry name" value="Type I PLP-dependent aspartate aminotransferase-like (Major domain)"/>
    <property type="match status" value="1"/>
</dbReference>
<dbReference type="EMBL" id="PHFL01000001">
    <property type="protein sequence ID" value="RFM25472.1"/>
    <property type="molecule type" value="Genomic_DNA"/>
</dbReference>
<evidence type="ECO:0000256" key="1">
    <source>
        <dbReference type="ARBA" id="ARBA00001933"/>
    </source>
</evidence>
<dbReference type="GO" id="GO:0006520">
    <property type="term" value="P:amino acid metabolic process"/>
    <property type="evidence" value="ECO:0007669"/>
    <property type="project" value="InterPro"/>
</dbReference>
<dbReference type="Pfam" id="PF01212">
    <property type="entry name" value="Beta_elim_lyase"/>
    <property type="match status" value="1"/>
</dbReference>
<sequence length="72" mass="8144">MAPSYIDLRSDTVTKPTPEMLEAVSHLDRSKLGDDVFGEDELTKEFEQESLTCWEKSWAICAKRHDGKSIGN</sequence>
<evidence type="ECO:0000313" key="5">
    <source>
        <dbReference type="Proteomes" id="UP000266389"/>
    </source>
</evidence>
<evidence type="ECO:0000313" key="4">
    <source>
        <dbReference type="EMBL" id="RFM25472.1"/>
    </source>
</evidence>
<dbReference type="InterPro" id="IPR015424">
    <property type="entry name" value="PyrdxlP-dep_Trfase"/>
</dbReference>
<feature type="domain" description="Aromatic amino acid beta-eliminating lyase/threonine aldolase" evidence="3">
    <location>
        <begin position="7"/>
        <end position="59"/>
    </location>
</feature>
<keyword evidence="2" id="KW-0663">Pyridoxal phosphate</keyword>
<dbReference type="Proteomes" id="UP000266389">
    <property type="component" value="Unassembled WGS sequence"/>
</dbReference>
<dbReference type="InterPro" id="IPR001597">
    <property type="entry name" value="ArAA_b-elim_lyase/Thr_aldolase"/>
</dbReference>
<dbReference type="AlphaFoldDB" id="A0A395M426"/>
<accession>A0A395M426</accession>
<name>A0A395M426_9BACT</name>
<comment type="caution">
    <text evidence="4">The sequence shown here is derived from an EMBL/GenBank/DDBJ whole genome shotgun (WGS) entry which is preliminary data.</text>
</comment>
<dbReference type="GO" id="GO:0016829">
    <property type="term" value="F:lyase activity"/>
    <property type="evidence" value="ECO:0007669"/>
    <property type="project" value="InterPro"/>
</dbReference>
<evidence type="ECO:0000259" key="3">
    <source>
        <dbReference type="Pfam" id="PF01212"/>
    </source>
</evidence>
<comment type="cofactor">
    <cofactor evidence="1">
        <name>pyridoxal 5'-phosphate</name>
        <dbReference type="ChEBI" id="CHEBI:597326"/>
    </cofactor>
</comment>